<name>A0A1D7TKL7_9BACT</name>
<dbReference type="PATRIC" id="fig|1193502.14.peg.1719"/>
<dbReference type="SUPFAM" id="SSF53686">
    <property type="entry name" value="Tryptophan synthase beta subunit-like PLP-dependent enzymes"/>
    <property type="match status" value="1"/>
</dbReference>
<dbReference type="InterPro" id="IPR036052">
    <property type="entry name" value="TrpB-like_PALP_sf"/>
</dbReference>
<dbReference type="EMBL" id="CP017111">
    <property type="protein sequence ID" value="AOO65464.1"/>
    <property type="molecule type" value="Genomic_DNA"/>
</dbReference>
<dbReference type="KEGG" id="shal:SHALO_1693"/>
<evidence type="ECO:0000256" key="3">
    <source>
        <dbReference type="ARBA" id="ARBA00022898"/>
    </source>
</evidence>
<comment type="similarity">
    <text evidence="2">Belongs to the ACC deaminase/D-cysteine desulfhydrase family.</text>
</comment>
<evidence type="ECO:0000256" key="5">
    <source>
        <dbReference type="PIRSR" id="PIRSR006278-2"/>
    </source>
</evidence>
<dbReference type="PANTHER" id="PTHR43780">
    <property type="entry name" value="1-AMINOCYCLOPROPANE-1-CARBOXYLATE DEAMINASE-RELATED"/>
    <property type="match status" value="1"/>
</dbReference>
<dbReference type="RefSeq" id="WP_069478157.1">
    <property type="nucleotide sequence ID" value="NZ_CP017111.1"/>
</dbReference>
<evidence type="ECO:0000313" key="7">
    <source>
        <dbReference type="Proteomes" id="UP000094609"/>
    </source>
</evidence>
<evidence type="ECO:0000256" key="2">
    <source>
        <dbReference type="ARBA" id="ARBA00008639"/>
    </source>
</evidence>
<dbReference type="Gene3D" id="3.40.50.1100">
    <property type="match status" value="1"/>
</dbReference>
<feature type="modified residue" description="N6-(pyridoxal phosphate)lysine" evidence="5">
    <location>
        <position position="34"/>
    </location>
</feature>
<dbReference type="Proteomes" id="UP000094609">
    <property type="component" value="Chromosome"/>
</dbReference>
<keyword evidence="3 5" id="KW-0663">Pyridoxal phosphate</keyword>
<protein>
    <submittedName>
        <fullName evidence="6">Putative 1-aminocyclopropane-1-carboxylate deaminase</fullName>
    </submittedName>
</protein>
<accession>A0A1D7TKL7</accession>
<comment type="cofactor">
    <cofactor evidence="1">
        <name>pyridoxal 5'-phosphate</name>
        <dbReference type="ChEBI" id="CHEBI:597326"/>
    </cofactor>
</comment>
<organism evidence="6 7">
    <name type="scientific">Sulfurospirillum halorespirans DSM 13726</name>
    <dbReference type="NCBI Taxonomy" id="1193502"/>
    <lineage>
        <taxon>Bacteria</taxon>
        <taxon>Pseudomonadati</taxon>
        <taxon>Campylobacterota</taxon>
        <taxon>Epsilonproteobacteria</taxon>
        <taxon>Campylobacterales</taxon>
        <taxon>Sulfurospirillaceae</taxon>
        <taxon>Sulfurospirillum</taxon>
    </lineage>
</organism>
<gene>
    <name evidence="6" type="ORF">SHALO_1693</name>
</gene>
<dbReference type="PANTHER" id="PTHR43780:SF2">
    <property type="entry name" value="1-AMINOCYCLOPROPANE-1-CARBOXYLATE DEAMINASE-RELATED"/>
    <property type="match status" value="1"/>
</dbReference>
<feature type="active site" description="Nucleophile" evidence="4">
    <location>
        <position position="60"/>
    </location>
</feature>
<reference evidence="7" key="1">
    <citation type="submission" date="2016-08" db="EMBL/GenBank/DDBJ databases">
        <title>Complete genome sequence of the organohalide-respiring Epsilonproteobacterium Sulfurospirillum halorespirans.</title>
        <authorList>
            <person name="Goris T."/>
            <person name="Zimmermann J."/>
            <person name="Schenz B."/>
            <person name="Lemos M."/>
            <person name="Hackermueller J."/>
            <person name="Diekert G."/>
        </authorList>
    </citation>
    <scope>NUCLEOTIDE SEQUENCE [LARGE SCALE GENOMIC DNA]</scope>
    <source>
        <strain>DSM 13726</strain>
        <strain evidence="7">PCE-M2</strain>
    </source>
</reference>
<keyword evidence="7" id="KW-1185">Reference proteome</keyword>
<dbReference type="GO" id="GO:0019148">
    <property type="term" value="F:D-cysteine desulfhydrase activity"/>
    <property type="evidence" value="ECO:0007669"/>
    <property type="project" value="TreeGrafter"/>
</dbReference>
<dbReference type="STRING" id="1193502.SHALO_1693"/>
<evidence type="ECO:0000256" key="4">
    <source>
        <dbReference type="PIRSR" id="PIRSR006278-1"/>
    </source>
</evidence>
<dbReference type="AlphaFoldDB" id="A0A1D7TKL7"/>
<evidence type="ECO:0000313" key="6">
    <source>
        <dbReference type="EMBL" id="AOO65464.1"/>
    </source>
</evidence>
<proteinExistence type="inferred from homology"/>
<dbReference type="InterPro" id="IPR027278">
    <property type="entry name" value="ACCD_DCysDesulf"/>
</dbReference>
<sequence length="290" mass="33408">MFFPPSPFEKRTFQNQLFYLKRDDLLSKDFSGNKARKFHFFLTHDFPHITRVVSSGSNQSNAMYSLSVLARLKGWEFIYVCDHIPRFLKDNPIGNYKAALANGMKMVESLTREDEVLNWLDAKSLHVNEGGRQKEVEEGIKILANELLVNIQTHSIPNPYLFLPSGTGTTALFLQKHLPFPVFTCNTVGDSAYLQKQWKMVEPELASLPIILESMKKYHYGKLYIELYVLWQHLRDEMGVEFDLVYDPVGWQTLLEHLTSLNGTPIYLHQGGVLGNTSMIQRYARKANML</sequence>
<evidence type="ECO:0000256" key="1">
    <source>
        <dbReference type="ARBA" id="ARBA00001933"/>
    </source>
</evidence>